<dbReference type="AlphaFoldDB" id="A0A4Z2G5V0"/>
<evidence type="ECO:0000313" key="3">
    <source>
        <dbReference type="Proteomes" id="UP000314294"/>
    </source>
</evidence>
<feature type="region of interest" description="Disordered" evidence="1">
    <location>
        <begin position="111"/>
        <end position="161"/>
    </location>
</feature>
<evidence type="ECO:0000313" key="2">
    <source>
        <dbReference type="EMBL" id="TNN48520.1"/>
    </source>
</evidence>
<feature type="compositionally biased region" description="Basic residues" evidence="1">
    <location>
        <begin position="111"/>
        <end position="120"/>
    </location>
</feature>
<proteinExistence type="predicted"/>
<comment type="caution">
    <text evidence="2">The sequence shown here is derived from an EMBL/GenBank/DDBJ whole genome shotgun (WGS) entry which is preliminary data.</text>
</comment>
<sequence length="161" mass="17230">MFCGEQGVKPMACVQRQRMTHGHRLRPSSRRMLRLLDLGGVSSLDPPLGDPCFSKLEPLTDFVSGPCLPERSSWASVSASFPLSLSLVVTDRGAGEAPDSPGLSITLQVRRCRGERRRRTSSGSLKGIKGQVISPPHVPISSLTADSSGVAGPLKPRESRA</sequence>
<organism evidence="2 3">
    <name type="scientific">Liparis tanakae</name>
    <name type="common">Tanaka's snailfish</name>
    <dbReference type="NCBI Taxonomy" id="230148"/>
    <lineage>
        <taxon>Eukaryota</taxon>
        <taxon>Metazoa</taxon>
        <taxon>Chordata</taxon>
        <taxon>Craniata</taxon>
        <taxon>Vertebrata</taxon>
        <taxon>Euteleostomi</taxon>
        <taxon>Actinopterygii</taxon>
        <taxon>Neopterygii</taxon>
        <taxon>Teleostei</taxon>
        <taxon>Neoteleostei</taxon>
        <taxon>Acanthomorphata</taxon>
        <taxon>Eupercaria</taxon>
        <taxon>Perciformes</taxon>
        <taxon>Cottioidei</taxon>
        <taxon>Cottales</taxon>
        <taxon>Liparidae</taxon>
        <taxon>Liparis</taxon>
    </lineage>
</organism>
<dbReference type="EMBL" id="SRLO01000693">
    <property type="protein sequence ID" value="TNN48520.1"/>
    <property type="molecule type" value="Genomic_DNA"/>
</dbReference>
<name>A0A4Z2G5V0_9TELE</name>
<gene>
    <name evidence="2" type="ORF">EYF80_041264</name>
</gene>
<protein>
    <submittedName>
        <fullName evidence="2">Uncharacterized protein</fullName>
    </submittedName>
</protein>
<reference evidence="2 3" key="1">
    <citation type="submission" date="2019-03" db="EMBL/GenBank/DDBJ databases">
        <title>First draft genome of Liparis tanakae, snailfish: a comprehensive survey of snailfish specific genes.</title>
        <authorList>
            <person name="Kim W."/>
            <person name="Song I."/>
            <person name="Jeong J.-H."/>
            <person name="Kim D."/>
            <person name="Kim S."/>
            <person name="Ryu S."/>
            <person name="Song J.Y."/>
            <person name="Lee S.K."/>
        </authorList>
    </citation>
    <scope>NUCLEOTIDE SEQUENCE [LARGE SCALE GENOMIC DNA]</scope>
    <source>
        <tissue evidence="2">Muscle</tissue>
    </source>
</reference>
<accession>A0A4Z2G5V0</accession>
<evidence type="ECO:0000256" key="1">
    <source>
        <dbReference type="SAM" id="MobiDB-lite"/>
    </source>
</evidence>
<keyword evidence="3" id="KW-1185">Reference proteome</keyword>
<dbReference type="Proteomes" id="UP000314294">
    <property type="component" value="Unassembled WGS sequence"/>
</dbReference>